<proteinExistence type="predicted"/>
<organism evidence="1 2">
    <name type="scientific">Zopfia rhizophila CBS 207.26</name>
    <dbReference type="NCBI Taxonomy" id="1314779"/>
    <lineage>
        <taxon>Eukaryota</taxon>
        <taxon>Fungi</taxon>
        <taxon>Dikarya</taxon>
        <taxon>Ascomycota</taxon>
        <taxon>Pezizomycotina</taxon>
        <taxon>Dothideomycetes</taxon>
        <taxon>Dothideomycetes incertae sedis</taxon>
        <taxon>Zopfiaceae</taxon>
        <taxon>Zopfia</taxon>
    </lineage>
</organism>
<gene>
    <name evidence="1" type="ORF">K469DRAFT_798222</name>
</gene>
<evidence type="ECO:0000313" key="2">
    <source>
        <dbReference type="Proteomes" id="UP000800200"/>
    </source>
</evidence>
<dbReference type="EMBL" id="ML994663">
    <property type="protein sequence ID" value="KAF2179750.1"/>
    <property type="molecule type" value="Genomic_DNA"/>
</dbReference>
<name>A0A6A6DP58_9PEZI</name>
<protein>
    <submittedName>
        <fullName evidence="1">Uncharacterized protein</fullName>
    </submittedName>
</protein>
<dbReference type="OrthoDB" id="3960269at2759"/>
<accession>A0A6A6DP58</accession>
<sequence>MRQALPSKPGVDIAFACKDDEWWEHPPYHINCLYNRNPRMITWLNKLTPSSTSISTSYNHFSRYYPHHKAGLIKVVSIFILDSILFLYLSNELQPRVDRH</sequence>
<keyword evidence="2" id="KW-1185">Reference proteome</keyword>
<reference evidence="1" key="1">
    <citation type="journal article" date="2020" name="Stud. Mycol.">
        <title>101 Dothideomycetes genomes: a test case for predicting lifestyles and emergence of pathogens.</title>
        <authorList>
            <person name="Haridas S."/>
            <person name="Albert R."/>
            <person name="Binder M."/>
            <person name="Bloem J."/>
            <person name="Labutti K."/>
            <person name="Salamov A."/>
            <person name="Andreopoulos B."/>
            <person name="Baker S."/>
            <person name="Barry K."/>
            <person name="Bills G."/>
            <person name="Bluhm B."/>
            <person name="Cannon C."/>
            <person name="Castanera R."/>
            <person name="Culley D."/>
            <person name="Daum C."/>
            <person name="Ezra D."/>
            <person name="Gonzalez J."/>
            <person name="Henrissat B."/>
            <person name="Kuo A."/>
            <person name="Liang C."/>
            <person name="Lipzen A."/>
            <person name="Lutzoni F."/>
            <person name="Magnuson J."/>
            <person name="Mondo S."/>
            <person name="Nolan M."/>
            <person name="Ohm R."/>
            <person name="Pangilinan J."/>
            <person name="Park H.-J."/>
            <person name="Ramirez L."/>
            <person name="Alfaro M."/>
            <person name="Sun H."/>
            <person name="Tritt A."/>
            <person name="Yoshinaga Y."/>
            <person name="Zwiers L.-H."/>
            <person name="Turgeon B."/>
            <person name="Goodwin S."/>
            <person name="Spatafora J."/>
            <person name="Crous P."/>
            <person name="Grigoriev I."/>
        </authorList>
    </citation>
    <scope>NUCLEOTIDE SEQUENCE</scope>
    <source>
        <strain evidence="1">CBS 207.26</strain>
    </source>
</reference>
<evidence type="ECO:0000313" key="1">
    <source>
        <dbReference type="EMBL" id="KAF2179750.1"/>
    </source>
</evidence>
<dbReference type="AlphaFoldDB" id="A0A6A6DP58"/>
<dbReference type="Proteomes" id="UP000800200">
    <property type="component" value="Unassembled WGS sequence"/>
</dbReference>